<accession>A0A367R6G9</accession>
<reference evidence="1 2" key="1">
    <citation type="submission" date="2016-04" db="EMBL/GenBank/DDBJ databases">
        <authorList>
            <person name="Evans L.H."/>
            <person name="Alamgir A."/>
            <person name="Owens N."/>
            <person name="Weber N.D."/>
            <person name="Virtaneva K."/>
            <person name="Barbian K."/>
            <person name="Babar A."/>
            <person name="Rosenke K."/>
        </authorList>
    </citation>
    <scope>NUCLEOTIDE SEQUENCE [LARGE SCALE GENOMIC DNA]</scope>
    <source>
        <strain evidence="1">NIES-2108</strain>
    </source>
</reference>
<dbReference type="AlphaFoldDB" id="A0A367R6G9"/>
<dbReference type="Proteomes" id="UP000252085">
    <property type="component" value="Unassembled WGS sequence"/>
</dbReference>
<proteinExistence type="predicted"/>
<protein>
    <submittedName>
        <fullName evidence="1">Uncharacterized protein</fullName>
    </submittedName>
</protein>
<name>A0A367R6G9_NOSPU</name>
<evidence type="ECO:0000313" key="2">
    <source>
        <dbReference type="Proteomes" id="UP000252085"/>
    </source>
</evidence>
<evidence type="ECO:0000313" key="1">
    <source>
        <dbReference type="EMBL" id="RCJ32086.1"/>
    </source>
</evidence>
<dbReference type="EMBL" id="LXQE01000169">
    <property type="protein sequence ID" value="RCJ32086.1"/>
    <property type="molecule type" value="Genomic_DNA"/>
</dbReference>
<organism evidence="1 2">
    <name type="scientific">Nostoc punctiforme NIES-2108</name>
    <dbReference type="NCBI Taxonomy" id="1356359"/>
    <lineage>
        <taxon>Bacteria</taxon>
        <taxon>Bacillati</taxon>
        <taxon>Cyanobacteriota</taxon>
        <taxon>Cyanophyceae</taxon>
        <taxon>Nostocales</taxon>
        <taxon>Nostocaceae</taxon>
        <taxon>Nostoc</taxon>
    </lineage>
</organism>
<sequence length="165" mass="19586">MTYAYSMDDAVQVANQAATDIEAWLWSKSETRSVVNVEDDPDYQRRDIDLIWTTHSSEILIEIKGDRWNKTRNLFFETHSNLERGTPGCFMYTEADWLFYYFVNTRQLYRLPMPKTREWFHITMRRFRERSTTTPVGNSYYTTVGRLVPITTVMLEVAGIKMEQL</sequence>
<gene>
    <name evidence="1" type="ORF">A6769_29125</name>
</gene>
<comment type="caution">
    <text evidence="1">The sequence shown here is derived from an EMBL/GenBank/DDBJ whole genome shotgun (WGS) entry which is preliminary data.</text>
</comment>